<dbReference type="EMBL" id="CAJNOJ010000247">
    <property type="protein sequence ID" value="CAF1334127.1"/>
    <property type="molecule type" value="Genomic_DNA"/>
</dbReference>
<evidence type="ECO:0000313" key="1">
    <source>
        <dbReference type="EMBL" id="CAF1334127.1"/>
    </source>
</evidence>
<name>A0A815G461_ADIRI</name>
<dbReference type="Proteomes" id="UP000663852">
    <property type="component" value="Unassembled WGS sequence"/>
</dbReference>
<dbReference type="EMBL" id="CAJNOR010003074">
    <property type="protein sequence ID" value="CAF1374404.1"/>
    <property type="molecule type" value="Genomic_DNA"/>
</dbReference>
<dbReference type="AlphaFoldDB" id="A0A815G461"/>
<protein>
    <submittedName>
        <fullName evidence="1">Uncharacterized protein</fullName>
    </submittedName>
</protein>
<accession>A0A815G461</accession>
<dbReference type="Proteomes" id="UP000663828">
    <property type="component" value="Unassembled WGS sequence"/>
</dbReference>
<proteinExistence type="predicted"/>
<evidence type="ECO:0000313" key="2">
    <source>
        <dbReference type="EMBL" id="CAF1374404.1"/>
    </source>
</evidence>
<organism evidence="1 4">
    <name type="scientific">Adineta ricciae</name>
    <name type="common">Rotifer</name>
    <dbReference type="NCBI Taxonomy" id="249248"/>
    <lineage>
        <taxon>Eukaryota</taxon>
        <taxon>Metazoa</taxon>
        <taxon>Spiralia</taxon>
        <taxon>Gnathifera</taxon>
        <taxon>Rotifera</taxon>
        <taxon>Eurotatoria</taxon>
        <taxon>Bdelloidea</taxon>
        <taxon>Adinetida</taxon>
        <taxon>Adinetidae</taxon>
        <taxon>Adineta</taxon>
    </lineage>
</organism>
<evidence type="ECO:0000313" key="4">
    <source>
        <dbReference type="Proteomes" id="UP000663852"/>
    </source>
</evidence>
<comment type="caution">
    <text evidence="1">The sequence shown here is derived from an EMBL/GenBank/DDBJ whole genome shotgun (WGS) entry which is preliminary data.</text>
</comment>
<gene>
    <name evidence="1" type="ORF">EDS130_LOCUS32359</name>
    <name evidence="2" type="ORF">XAT740_LOCUS32719</name>
</gene>
<sequence length="84" mass="10073">MFIAIINDGFRRARQNLLQKDDEIVSFMWTKFQRWIGWSKSCEVRDNTMEIEYLNLAGVLRKKVHELLHALNRVYIDPKTSNFL</sequence>
<evidence type="ECO:0000313" key="3">
    <source>
        <dbReference type="Proteomes" id="UP000663828"/>
    </source>
</evidence>
<reference evidence="1" key="1">
    <citation type="submission" date="2021-02" db="EMBL/GenBank/DDBJ databases">
        <authorList>
            <person name="Nowell W R."/>
        </authorList>
    </citation>
    <scope>NUCLEOTIDE SEQUENCE</scope>
</reference>
<keyword evidence="3" id="KW-1185">Reference proteome</keyword>